<proteinExistence type="predicted"/>
<accession>A0A1N6F361</accession>
<evidence type="ECO:0000313" key="2">
    <source>
        <dbReference type="Proteomes" id="UP000184699"/>
    </source>
</evidence>
<keyword evidence="2" id="KW-1185">Reference proteome</keyword>
<dbReference type="Pfam" id="PF08922">
    <property type="entry name" value="DUF1905"/>
    <property type="match status" value="1"/>
</dbReference>
<dbReference type="Proteomes" id="UP000184699">
    <property type="component" value="Unassembled WGS sequence"/>
</dbReference>
<dbReference type="InterPro" id="IPR037079">
    <property type="entry name" value="AF2212/PG0164-like_sf"/>
</dbReference>
<dbReference type="Gene3D" id="2.40.30.100">
    <property type="entry name" value="AF2212/PG0164-like"/>
    <property type="match status" value="1"/>
</dbReference>
<dbReference type="InterPro" id="IPR015018">
    <property type="entry name" value="DUF1905"/>
</dbReference>
<name>A0A1N6F361_9MICO</name>
<evidence type="ECO:0000313" key="1">
    <source>
        <dbReference type="EMBL" id="SIN89679.1"/>
    </source>
</evidence>
<protein>
    <recommendedName>
        <fullName evidence="3">DUF1905 domain-containing protein</fullName>
    </recommendedName>
</protein>
<sequence length="118" mass="12929">MKPAAAGFTGHQARVTGRGYDRDMRIRFTAAIYEWTARRNWFFVDVPPELGADISDQPRMPRGFGSVRVVATLGGTTWSTSIFPLGETYVLPLKKAVLKAEGIGEGDEIVVDLDVLDG</sequence>
<dbReference type="AlphaFoldDB" id="A0A1N6F361"/>
<evidence type="ECO:0008006" key="3">
    <source>
        <dbReference type="Google" id="ProtNLM"/>
    </source>
</evidence>
<gene>
    <name evidence="1" type="ORF">SAMN05443544_1697</name>
</gene>
<dbReference type="EMBL" id="FSRJ01000002">
    <property type="protein sequence ID" value="SIN89679.1"/>
    <property type="molecule type" value="Genomic_DNA"/>
</dbReference>
<dbReference type="STRING" id="232089.SAMN05443544_1697"/>
<dbReference type="SUPFAM" id="SSF141694">
    <property type="entry name" value="AF2212/PG0164-like"/>
    <property type="match status" value="1"/>
</dbReference>
<reference evidence="2" key="1">
    <citation type="submission" date="2016-11" db="EMBL/GenBank/DDBJ databases">
        <authorList>
            <person name="Varghese N."/>
            <person name="Submissions S."/>
        </authorList>
    </citation>
    <scope>NUCLEOTIDE SEQUENCE [LARGE SCALE GENOMIC DNA]</scope>
    <source>
        <strain evidence="2">DSM 8595</strain>
    </source>
</reference>
<organism evidence="1 2">
    <name type="scientific">Agromyces cerinus subsp. cerinus</name>
    <dbReference type="NCBI Taxonomy" id="232089"/>
    <lineage>
        <taxon>Bacteria</taxon>
        <taxon>Bacillati</taxon>
        <taxon>Actinomycetota</taxon>
        <taxon>Actinomycetes</taxon>
        <taxon>Micrococcales</taxon>
        <taxon>Microbacteriaceae</taxon>
        <taxon>Agromyces</taxon>
    </lineage>
</organism>